<dbReference type="Proteomes" id="UP000034189">
    <property type="component" value="Chromosome"/>
</dbReference>
<keyword evidence="5 10" id="KW-0067">ATP-binding</keyword>
<dbReference type="Pfam" id="PF09383">
    <property type="entry name" value="NIL"/>
    <property type="match status" value="1"/>
</dbReference>
<proteinExistence type="inferred from homology"/>
<dbReference type="SUPFAM" id="SSF52540">
    <property type="entry name" value="P-loop containing nucleoside triphosphate hydrolases"/>
    <property type="match status" value="1"/>
</dbReference>
<evidence type="ECO:0000256" key="3">
    <source>
        <dbReference type="ARBA" id="ARBA00022475"/>
    </source>
</evidence>
<evidence type="ECO:0000256" key="5">
    <source>
        <dbReference type="ARBA" id="ARBA00022840"/>
    </source>
</evidence>
<keyword evidence="6" id="KW-1278">Translocase</keyword>
<dbReference type="InterPro" id="IPR045865">
    <property type="entry name" value="ACT-like_dom_sf"/>
</dbReference>
<dbReference type="SUPFAM" id="SSF55021">
    <property type="entry name" value="ACT-like"/>
    <property type="match status" value="1"/>
</dbReference>
<dbReference type="RefSeq" id="WP_025695758.1">
    <property type="nucleotide sequence ID" value="NZ_ASQQ01000366.1"/>
</dbReference>
<dbReference type="GO" id="GO:0016887">
    <property type="term" value="F:ATP hydrolysis activity"/>
    <property type="evidence" value="ECO:0007669"/>
    <property type="project" value="InterPro"/>
</dbReference>
<dbReference type="InterPro" id="IPR041701">
    <property type="entry name" value="MetN_ABC"/>
</dbReference>
<dbReference type="GO" id="GO:0005886">
    <property type="term" value="C:plasma membrane"/>
    <property type="evidence" value="ECO:0007669"/>
    <property type="project" value="UniProtKB-ARBA"/>
</dbReference>
<keyword evidence="7" id="KW-0029">Amino-acid transport</keyword>
<comment type="similarity">
    <text evidence="1">Belongs to the ABC transporter superfamily.</text>
</comment>
<evidence type="ECO:0000313" key="10">
    <source>
        <dbReference type="EMBL" id="AKG36194.1"/>
    </source>
</evidence>
<evidence type="ECO:0000256" key="2">
    <source>
        <dbReference type="ARBA" id="ARBA00022448"/>
    </source>
</evidence>
<gene>
    <name evidence="10" type="ORF">VK70_17860</name>
</gene>
<evidence type="ECO:0000256" key="1">
    <source>
        <dbReference type="ARBA" id="ARBA00005417"/>
    </source>
</evidence>
<keyword evidence="4" id="KW-0547">Nucleotide-binding</keyword>
<dbReference type="AlphaFoldDB" id="A0A0F7FCT6"/>
<evidence type="ECO:0000256" key="4">
    <source>
        <dbReference type="ARBA" id="ARBA00022741"/>
    </source>
</evidence>
<evidence type="ECO:0000259" key="9">
    <source>
        <dbReference type="PROSITE" id="PS50893"/>
    </source>
</evidence>
<keyword evidence="8" id="KW-0472">Membrane</keyword>
<sequence>MIELKSLTKVYGKGDRAATALSDVNLSIEKGEIFGVIGHSGAGKSTLIRCINLLERPTKGEVWVDGIELTRLGKSQLQQRRRKIGMIYQHFNLLSSATVYDNIAFPLRLVHTPRETIDRKVKELLALVGLTEHQSKYPAQLSGGQKQRVGIARALASDPDVLLCDEATSALDPQTTDSILNLLLDINKRFNLTIVLITHEMHVIQSICDRVAVIHGGGIVEQGLVADVFLKPKHEVTKDFIRSEAQNDSPLLAALLAPHPDSAKAVKITFLGQRTYESTLSRVAGGTGVSFAILQGTISTIKDTPYGQLIVRFEGDADAVGRTISELTAQGLDVEVLS</sequence>
<dbReference type="SMART" id="SM00382">
    <property type="entry name" value="AAA"/>
    <property type="match status" value="1"/>
</dbReference>
<keyword evidence="2" id="KW-0813">Transport</keyword>
<dbReference type="InterPro" id="IPR027417">
    <property type="entry name" value="P-loop_NTPase"/>
</dbReference>
<evidence type="ECO:0000313" key="11">
    <source>
        <dbReference type="Proteomes" id="UP000034189"/>
    </source>
</evidence>
<name>A0A0F7FCT6_PAEDU</name>
<evidence type="ECO:0000256" key="7">
    <source>
        <dbReference type="ARBA" id="ARBA00022970"/>
    </source>
</evidence>
<dbReference type="PROSITE" id="PS00211">
    <property type="entry name" value="ABC_TRANSPORTER_1"/>
    <property type="match status" value="1"/>
</dbReference>
<protein>
    <submittedName>
        <fullName evidence="10">Methionine ABC transporter ATP-binding protein</fullName>
    </submittedName>
</protein>
<reference evidence="10 11" key="2">
    <citation type="journal article" date="2016" name="Genome Announc.">
        <title>Genome Sequence of a Gram-Positive Diazotroph, Paenibacillus durus Type Strain ATCC 35681.</title>
        <authorList>
            <person name="Halim M.A."/>
            <person name="Rahman A.Y."/>
            <person name="Sim K.S."/>
            <person name="Yam H.C."/>
            <person name="Rahim A.A."/>
            <person name="Ghazali A.H."/>
            <person name="Najimudin N."/>
        </authorList>
    </citation>
    <scope>NUCLEOTIDE SEQUENCE [LARGE SCALE GENOMIC DNA]</scope>
    <source>
        <strain evidence="10 11">ATCC 35681</strain>
    </source>
</reference>
<dbReference type="HOGENOM" id="CLU_000604_1_3_9"/>
<dbReference type="InterPro" id="IPR018449">
    <property type="entry name" value="NIL_domain"/>
</dbReference>
<dbReference type="InterPro" id="IPR003593">
    <property type="entry name" value="AAA+_ATPase"/>
</dbReference>
<dbReference type="EMBL" id="CP011114">
    <property type="protein sequence ID" value="AKG36194.1"/>
    <property type="molecule type" value="Genomic_DNA"/>
</dbReference>
<dbReference type="SMART" id="SM00930">
    <property type="entry name" value="NIL"/>
    <property type="match status" value="1"/>
</dbReference>
<organism evidence="10 11">
    <name type="scientific">Paenibacillus durus ATCC 35681</name>
    <dbReference type="NCBI Taxonomy" id="1333534"/>
    <lineage>
        <taxon>Bacteria</taxon>
        <taxon>Bacillati</taxon>
        <taxon>Bacillota</taxon>
        <taxon>Bacilli</taxon>
        <taxon>Bacillales</taxon>
        <taxon>Paenibacillaceae</taxon>
        <taxon>Paenibacillus</taxon>
    </lineage>
</organism>
<dbReference type="PANTHER" id="PTHR43166:SF30">
    <property type="entry name" value="METHIONINE IMPORT ATP-BINDING PROTEIN METN"/>
    <property type="match status" value="1"/>
</dbReference>
<reference evidence="10 11" key="1">
    <citation type="submission" date="2015-03" db="EMBL/GenBank/DDBJ databases">
        <authorList>
            <person name="Abdul Halim M."/>
        </authorList>
    </citation>
    <scope>NUCLEOTIDE SEQUENCE [LARGE SCALE GENOMIC DNA]</scope>
    <source>
        <strain evidence="10 11">ATCC 35681</strain>
    </source>
</reference>
<dbReference type="GO" id="GO:0006865">
    <property type="term" value="P:amino acid transport"/>
    <property type="evidence" value="ECO:0007669"/>
    <property type="project" value="UniProtKB-KW"/>
</dbReference>
<dbReference type="InterPro" id="IPR003439">
    <property type="entry name" value="ABC_transporter-like_ATP-bd"/>
</dbReference>
<dbReference type="CDD" id="cd03258">
    <property type="entry name" value="ABC_MetN_methionine_transporter"/>
    <property type="match status" value="1"/>
</dbReference>
<evidence type="ECO:0000256" key="8">
    <source>
        <dbReference type="ARBA" id="ARBA00023136"/>
    </source>
</evidence>
<dbReference type="InterPro" id="IPR017871">
    <property type="entry name" value="ABC_transporter-like_CS"/>
</dbReference>
<dbReference type="GO" id="GO:0005524">
    <property type="term" value="F:ATP binding"/>
    <property type="evidence" value="ECO:0007669"/>
    <property type="project" value="UniProtKB-KW"/>
</dbReference>
<dbReference type="Pfam" id="PF00005">
    <property type="entry name" value="ABC_tran"/>
    <property type="match status" value="1"/>
</dbReference>
<dbReference type="OrthoDB" id="9802264at2"/>
<dbReference type="PATRIC" id="fig|1333534.5.peg.3939"/>
<dbReference type="Gene3D" id="3.30.70.260">
    <property type="match status" value="1"/>
</dbReference>
<dbReference type="PROSITE" id="PS50893">
    <property type="entry name" value="ABC_TRANSPORTER_2"/>
    <property type="match status" value="1"/>
</dbReference>
<feature type="domain" description="ABC transporter" evidence="9">
    <location>
        <begin position="2"/>
        <end position="241"/>
    </location>
</feature>
<keyword evidence="3" id="KW-1003">Cell membrane</keyword>
<dbReference type="InterPro" id="IPR050086">
    <property type="entry name" value="MetN_ABC_transporter-like"/>
</dbReference>
<accession>A0A0F7FCT6</accession>
<dbReference type="FunFam" id="3.40.50.300:FF:000056">
    <property type="entry name" value="Cell division ATP-binding protein FtsE"/>
    <property type="match status" value="1"/>
</dbReference>
<dbReference type="PANTHER" id="PTHR43166">
    <property type="entry name" value="AMINO ACID IMPORT ATP-BINDING PROTEIN"/>
    <property type="match status" value="1"/>
</dbReference>
<dbReference type="Gene3D" id="3.40.50.300">
    <property type="entry name" value="P-loop containing nucleotide triphosphate hydrolases"/>
    <property type="match status" value="1"/>
</dbReference>
<evidence type="ECO:0000256" key="6">
    <source>
        <dbReference type="ARBA" id="ARBA00022967"/>
    </source>
</evidence>